<dbReference type="PANTHER" id="PTHR30535">
    <property type="entry name" value="VITAMIN B12-BINDING PROTEIN"/>
    <property type="match status" value="1"/>
</dbReference>
<protein>
    <submittedName>
        <fullName evidence="4">ABC transporter substrate-binding protein</fullName>
    </submittedName>
    <submittedName>
        <fullName evidence="3">Iron complex transport system substrate-binding protein</fullName>
    </submittedName>
</protein>
<name>A0A5P2X3D2_STRST</name>
<evidence type="ECO:0000313" key="5">
    <source>
        <dbReference type="Proteomes" id="UP000326505"/>
    </source>
</evidence>
<gene>
    <name evidence="4" type="ORF">CP982_12875</name>
    <name evidence="3" type="ORF">FHS40_001983</name>
</gene>
<feature type="domain" description="Fe/B12 periplasmic-binding" evidence="2">
    <location>
        <begin position="96"/>
        <end position="382"/>
    </location>
</feature>
<reference evidence="4 5" key="1">
    <citation type="submission" date="2017-09" db="EMBL/GenBank/DDBJ databases">
        <authorList>
            <person name="Lee N."/>
            <person name="Cho B.-K."/>
        </authorList>
    </citation>
    <scope>NUCLEOTIDE SEQUENCE [LARGE SCALE GENOMIC DNA]</scope>
    <source>
        <strain evidence="4 5">ATCC 27465</strain>
    </source>
</reference>
<dbReference type="Proteomes" id="UP000549009">
    <property type="component" value="Unassembled WGS sequence"/>
</dbReference>
<dbReference type="RefSeq" id="WP_150510641.1">
    <property type="nucleotide sequence ID" value="NZ_BMSQ01000004.1"/>
</dbReference>
<dbReference type="Proteomes" id="UP000326505">
    <property type="component" value="Chromosome"/>
</dbReference>
<dbReference type="InterPro" id="IPR002491">
    <property type="entry name" value="ABC_transptr_periplasmic_BD"/>
</dbReference>
<keyword evidence="6" id="KW-1185">Reference proteome</keyword>
<comment type="similarity">
    <text evidence="1">Belongs to the bacterial solute-binding protein 8 family.</text>
</comment>
<dbReference type="EMBL" id="CP023690">
    <property type="protein sequence ID" value="QEV59517.1"/>
    <property type="molecule type" value="Genomic_DNA"/>
</dbReference>
<dbReference type="CDD" id="cd01148">
    <property type="entry name" value="TroA_a"/>
    <property type="match status" value="1"/>
</dbReference>
<dbReference type="AlphaFoldDB" id="A0A5P2X3D2"/>
<dbReference type="PROSITE" id="PS50983">
    <property type="entry name" value="FE_B12_PBP"/>
    <property type="match status" value="1"/>
</dbReference>
<evidence type="ECO:0000313" key="6">
    <source>
        <dbReference type="Proteomes" id="UP000549009"/>
    </source>
</evidence>
<dbReference type="EMBL" id="JACHJD010000003">
    <property type="protein sequence ID" value="MBB5102930.1"/>
    <property type="molecule type" value="Genomic_DNA"/>
</dbReference>
<evidence type="ECO:0000259" key="2">
    <source>
        <dbReference type="PROSITE" id="PS50983"/>
    </source>
</evidence>
<dbReference type="Pfam" id="PF01497">
    <property type="entry name" value="Peripla_BP_2"/>
    <property type="match status" value="1"/>
</dbReference>
<evidence type="ECO:0000313" key="3">
    <source>
        <dbReference type="EMBL" id="MBB5102930.1"/>
    </source>
</evidence>
<evidence type="ECO:0000313" key="4">
    <source>
        <dbReference type="EMBL" id="QEV59517.1"/>
    </source>
</evidence>
<dbReference type="OrthoDB" id="9797850at2"/>
<reference evidence="3 6" key="2">
    <citation type="submission" date="2020-08" db="EMBL/GenBank/DDBJ databases">
        <title>Genomic Encyclopedia of Type Strains, Phase III (KMG-III): the genomes of soil and plant-associated and newly described type strains.</title>
        <authorList>
            <person name="Whitman W."/>
        </authorList>
    </citation>
    <scope>NUCLEOTIDE SEQUENCE [LARGE SCALE GENOMIC DNA]</scope>
    <source>
        <strain evidence="3 6">CECT 3146</strain>
    </source>
</reference>
<dbReference type="Gene3D" id="3.40.50.1980">
    <property type="entry name" value="Nitrogenase molybdenum iron protein domain"/>
    <property type="match status" value="2"/>
</dbReference>
<dbReference type="SUPFAM" id="SSF53807">
    <property type="entry name" value="Helical backbone' metal receptor"/>
    <property type="match status" value="1"/>
</dbReference>
<sequence>MSHETREEPVPPLAPLAPLAPRALRAAARPRTAARGARTAPGARLTALLAAGGLLLLTACGGGSAERRDAGAKAAGYPVTVTSCGKKAEVTAPPERAVSLDQGSTEILLSLGLADRMVGTGTWTDPILPGLEKQNAKVERLADRYPSLEKVLSKEPDFVSASFLYTVGKGGVADRAKFTELGVPVYVSPSDCAGKDNGGDGDGTRTKTLTMDTVYGEIRDLARVFHVERRGERLVADLKSRVTKAKRTLKSSDASVLYWFSDSKAPYIAGCCGAPGVITRTLGVRNAFADTRAEWPQVNWETVADRDPDVLVIGDLTRKAQSAESAREKIKFLESNPVTKNLTAVKKKRYVLLSGQALNPTIRTVDGIEQVAAGLREFGLAR</sequence>
<dbReference type="PANTHER" id="PTHR30535:SF7">
    <property type="entry name" value="IRON(III) DICITRATE-BINDING PROTEIN"/>
    <property type="match status" value="1"/>
</dbReference>
<accession>A0A5P2X3D2</accession>
<dbReference type="KEGG" id="sspb:CP982_12875"/>
<organism evidence="4 5">
    <name type="scientific">Streptomyces spectabilis</name>
    <dbReference type="NCBI Taxonomy" id="68270"/>
    <lineage>
        <taxon>Bacteria</taxon>
        <taxon>Bacillati</taxon>
        <taxon>Actinomycetota</taxon>
        <taxon>Actinomycetes</taxon>
        <taxon>Kitasatosporales</taxon>
        <taxon>Streptomycetaceae</taxon>
        <taxon>Streptomyces</taxon>
    </lineage>
</organism>
<dbReference type="InterPro" id="IPR050902">
    <property type="entry name" value="ABC_Transporter_SBP"/>
</dbReference>
<proteinExistence type="inferred from homology"/>
<evidence type="ECO:0000256" key="1">
    <source>
        <dbReference type="ARBA" id="ARBA00008814"/>
    </source>
</evidence>